<proteinExistence type="predicted"/>
<dbReference type="Proteomes" id="UP000182945">
    <property type="component" value="Chromosome"/>
</dbReference>
<name>A0AAC9IYI8_VIRHA</name>
<dbReference type="AlphaFoldDB" id="A0AAC9IYI8"/>
<accession>A0AAC9IYI8</accession>
<dbReference type="KEGG" id="vhl:BME96_08885"/>
<evidence type="ECO:0000313" key="2">
    <source>
        <dbReference type="Proteomes" id="UP000182945"/>
    </source>
</evidence>
<dbReference type="RefSeq" id="WP_071648900.1">
    <property type="nucleotide sequence ID" value="NZ_CP017962.1"/>
</dbReference>
<sequence length="81" mass="9638">MKVVYRNFAEHQLVMLYGRGTLDNTEIKKEWFKRYSMNFPYKTDITGKVFNCITQQTLGDSECDKLILEQAKALRERRATR</sequence>
<evidence type="ECO:0000313" key="1">
    <source>
        <dbReference type="EMBL" id="APC48276.1"/>
    </source>
</evidence>
<dbReference type="EMBL" id="CP017962">
    <property type="protein sequence ID" value="APC48276.1"/>
    <property type="molecule type" value="Genomic_DNA"/>
</dbReference>
<protein>
    <submittedName>
        <fullName evidence="1">Uncharacterized protein</fullName>
    </submittedName>
</protein>
<reference evidence="1 2" key="1">
    <citation type="submission" date="2016-11" db="EMBL/GenBank/DDBJ databases">
        <title>Complete genome sequencing of Virgibacillus halodenitrificans PDB-F2.</title>
        <authorList>
            <person name="Sun Z."/>
            <person name="Zhou Y."/>
            <person name="Li H."/>
        </authorList>
    </citation>
    <scope>NUCLEOTIDE SEQUENCE [LARGE SCALE GENOMIC DNA]</scope>
    <source>
        <strain evidence="1 2">PDB-F2</strain>
    </source>
</reference>
<dbReference type="GeneID" id="71514508"/>
<gene>
    <name evidence="1" type="ORF">BME96_08885</name>
</gene>
<organism evidence="1 2">
    <name type="scientific">Virgibacillus halodenitrificans</name>
    <name type="common">Bacillus halodenitrificans</name>
    <dbReference type="NCBI Taxonomy" id="1482"/>
    <lineage>
        <taxon>Bacteria</taxon>
        <taxon>Bacillati</taxon>
        <taxon>Bacillota</taxon>
        <taxon>Bacilli</taxon>
        <taxon>Bacillales</taxon>
        <taxon>Bacillaceae</taxon>
        <taxon>Virgibacillus</taxon>
    </lineage>
</organism>